<dbReference type="EMBL" id="OX459958">
    <property type="protein sequence ID" value="CAI9164139.1"/>
    <property type="molecule type" value="Genomic_DNA"/>
</dbReference>
<name>A0ABN8YRP2_RANTA</name>
<evidence type="ECO:0000313" key="1">
    <source>
        <dbReference type="EMBL" id="CAI9164139.1"/>
    </source>
</evidence>
<evidence type="ECO:0000313" key="2">
    <source>
        <dbReference type="Proteomes" id="UP001176941"/>
    </source>
</evidence>
<organism evidence="1 2">
    <name type="scientific">Rangifer tarandus platyrhynchus</name>
    <name type="common">Svalbard reindeer</name>
    <dbReference type="NCBI Taxonomy" id="3082113"/>
    <lineage>
        <taxon>Eukaryota</taxon>
        <taxon>Metazoa</taxon>
        <taxon>Chordata</taxon>
        <taxon>Craniata</taxon>
        <taxon>Vertebrata</taxon>
        <taxon>Euteleostomi</taxon>
        <taxon>Mammalia</taxon>
        <taxon>Eutheria</taxon>
        <taxon>Laurasiatheria</taxon>
        <taxon>Artiodactyla</taxon>
        <taxon>Ruminantia</taxon>
        <taxon>Pecora</taxon>
        <taxon>Cervidae</taxon>
        <taxon>Odocoileinae</taxon>
        <taxon>Rangifer</taxon>
    </lineage>
</organism>
<dbReference type="Proteomes" id="UP001176941">
    <property type="component" value="Chromosome 22"/>
</dbReference>
<gene>
    <name evidence="1" type="ORF">MRATA1EN1_LOCUS13101</name>
</gene>
<keyword evidence="2" id="KW-1185">Reference proteome</keyword>
<sequence length="108" mass="12145">MEFRKMVMITLYAKQKRDTDVQNRLLDSVGEGEGGMFRENSIKTCTLSRVKQITSPGWMHETSAQGWCTGKTQRNRVEREVGGWIGMGNTCNSMADSCQCMAKTTTIL</sequence>
<accession>A0ABN8YRP2</accession>
<proteinExistence type="predicted"/>
<reference evidence="1" key="1">
    <citation type="submission" date="2023-04" db="EMBL/GenBank/DDBJ databases">
        <authorList>
            <consortium name="ELIXIR-Norway"/>
        </authorList>
    </citation>
    <scope>NUCLEOTIDE SEQUENCE [LARGE SCALE GENOMIC DNA]</scope>
</reference>
<protein>
    <submittedName>
        <fullName evidence="1">Uncharacterized protein</fullName>
    </submittedName>
</protein>